<protein>
    <submittedName>
        <fullName evidence="1">Bm441</fullName>
    </submittedName>
</protein>
<dbReference type="EMBL" id="CAAKNF010000194">
    <property type="protein sequence ID" value="VIO97085.1"/>
    <property type="molecule type" value="Genomic_DNA"/>
</dbReference>
<dbReference type="EMBL" id="LN856942">
    <property type="protein sequence ID" value="CDP95374.1"/>
    <property type="molecule type" value="Genomic_DNA"/>
</dbReference>
<name>A0A0J9XUC4_BRUMA</name>
<reference evidence="1" key="2">
    <citation type="submission" date="2012-12" db="EMBL/GenBank/DDBJ databases">
        <authorList>
            <person name="Gao Y.W."/>
            <person name="Fan S.T."/>
            <person name="Sun H.T."/>
            <person name="Wang Z."/>
            <person name="Gao X.L."/>
            <person name="Li Y.G."/>
            <person name="Wang T.C."/>
            <person name="Zhang K."/>
            <person name="Xu W.W."/>
            <person name="Yu Z.J."/>
            <person name="Xia X.Z."/>
        </authorList>
    </citation>
    <scope>NUCLEOTIDE SEQUENCE</scope>
    <source>
        <strain evidence="1">FR3</strain>
    </source>
</reference>
<evidence type="ECO:0000313" key="2">
    <source>
        <dbReference type="EMBL" id="VIO97085.1"/>
    </source>
</evidence>
<gene>
    <name evidence="1 2" type="ORF">Bm441</name>
    <name evidence="2" type="ORF">BM_BM441</name>
    <name evidence="1" type="ORF">BM_Bm441</name>
</gene>
<accession>A0A0J9XUC4</accession>
<reference evidence="2" key="3">
    <citation type="submission" date="2019-04" db="EMBL/GenBank/DDBJ databases">
        <authorList>
            <person name="Howe K."/>
            <person name="Paulini M."/>
            <person name="Williams G."/>
        </authorList>
    </citation>
    <scope>NUCLEOTIDE SEQUENCE [LARGE SCALE GENOMIC DNA]</scope>
    <source>
        <strain evidence="2">FR3</strain>
    </source>
</reference>
<dbReference type="RefSeq" id="XP_042936807.1">
    <property type="nucleotide sequence ID" value="XM_043080873.1"/>
</dbReference>
<dbReference type="AlphaFoldDB" id="A0A0J9XUC4"/>
<organism evidence="1">
    <name type="scientific">Brugia malayi</name>
    <name type="common">Filarial nematode worm</name>
    <dbReference type="NCBI Taxonomy" id="6279"/>
    <lineage>
        <taxon>Eukaryota</taxon>
        <taxon>Metazoa</taxon>
        <taxon>Ecdysozoa</taxon>
        <taxon>Nematoda</taxon>
        <taxon>Chromadorea</taxon>
        <taxon>Rhabditida</taxon>
        <taxon>Spirurina</taxon>
        <taxon>Spiruromorpha</taxon>
        <taxon>Filarioidea</taxon>
        <taxon>Onchocercidae</taxon>
        <taxon>Brugia</taxon>
    </lineage>
</organism>
<reference evidence="1" key="1">
    <citation type="journal article" date="2007" name="Science">
        <title>Draft genome of the filarial nematode parasite Brugia malayi.</title>
        <authorList>
            <person name="Ghedin E."/>
            <person name="Wang S."/>
            <person name="Spiro D."/>
            <person name="Caler E."/>
            <person name="Zhao Q."/>
            <person name="Crabtree J."/>
            <person name="Allen J.E."/>
            <person name="Delcher A.L."/>
            <person name="Guiliano D.B."/>
            <person name="Miranda-Saavedra D."/>
            <person name="Angiuoli S.V."/>
            <person name="Creasy T."/>
            <person name="Amedeo P."/>
            <person name="Haas B."/>
            <person name="El-Sayed N.M."/>
            <person name="Wortman J.R."/>
            <person name="Feldblyum T."/>
            <person name="Tallon L."/>
            <person name="Schatz M."/>
            <person name="Shumway M."/>
            <person name="Koo H."/>
            <person name="Salzberg S.L."/>
            <person name="Schobel S."/>
            <person name="Pertea M."/>
            <person name="Pop M."/>
            <person name="White O."/>
            <person name="Barton G.J."/>
            <person name="Carlow C.K."/>
            <person name="Crawford M.J."/>
            <person name="Daub J."/>
            <person name="Dimmic M.W."/>
            <person name="Estes C.F."/>
            <person name="Foster J.M."/>
            <person name="Ganatra M."/>
            <person name="Gregory W.F."/>
            <person name="Johnson N.M."/>
            <person name="Jin J."/>
            <person name="Komuniecki R."/>
            <person name="Korf I."/>
            <person name="Kumar S."/>
            <person name="Laney S."/>
            <person name="Li B.W."/>
            <person name="Li W."/>
            <person name="Lindblom T.H."/>
            <person name="Lustigman S."/>
            <person name="Ma D."/>
            <person name="Maina C.V."/>
            <person name="Martin D.M."/>
            <person name="McCarter J.P."/>
            <person name="McReynolds L."/>
            <person name="Mitreva M."/>
            <person name="Nutman T.B."/>
            <person name="Parkinson J."/>
            <person name="Peregrin-Alvarez J.M."/>
            <person name="Poole C."/>
            <person name="Ren Q."/>
            <person name="Saunders L."/>
            <person name="Sluder A.E."/>
            <person name="Smith K."/>
            <person name="Stanke M."/>
            <person name="Unnasch T.R."/>
            <person name="Ware J."/>
            <person name="Wei A.D."/>
            <person name="Weil G."/>
            <person name="Williams D.J."/>
            <person name="Zhang Y."/>
            <person name="Williams S.A."/>
            <person name="Fraser-Liggett C."/>
            <person name="Slatko B."/>
            <person name="Blaxter M.L."/>
            <person name="Scott A.L."/>
        </authorList>
    </citation>
    <scope>NUCLEOTIDE SEQUENCE</scope>
    <source>
        <strain evidence="1">FR3</strain>
    </source>
</reference>
<dbReference type="KEGG" id="bmy:BM_BM441"/>
<dbReference type="CTD" id="66059801"/>
<accession>A0A4E9FJG6</accession>
<dbReference type="GeneID" id="66059801"/>
<sequence>MESGGGGARKRGSVLSAYLTVGLDSCILSHSSPSSTRQRSPLISHVPLPVKKNTNFLRIQKYTRQEISAILYRELL</sequence>
<proteinExistence type="predicted"/>
<evidence type="ECO:0000313" key="1">
    <source>
        <dbReference type="EMBL" id="CDP95374.1"/>
    </source>
</evidence>